<dbReference type="GO" id="GO:0012505">
    <property type="term" value="C:endomembrane system"/>
    <property type="evidence" value="ECO:0007669"/>
    <property type="project" value="UniProtKB-SubCell"/>
</dbReference>
<evidence type="ECO:0000256" key="3">
    <source>
        <dbReference type="ARBA" id="ARBA00010742"/>
    </source>
</evidence>
<dbReference type="NCBIfam" id="TIGR01728">
    <property type="entry name" value="SsuA_fam"/>
    <property type="match status" value="1"/>
</dbReference>
<name>A0A6J7JIE6_9ZZZZ</name>
<sequence length="361" mass="36990">MSSNPKQANRFRHLLAASIAALLATTGLAACSSSNAGDAATSDAATLRLGYFANITHALPLIGIANGTYAKVLGSTKLETQVFNAGPAAVEALFAGAIDAAYVGPNPAINAFTKSNGEAIRIVAGASSGGAQLVVAPQYTDAASLKGTTIATPQLGGTQDVALRFWLKSQGLSAPTTGTGDVTVAPQENAQTLDLFKQGKIAGAWVPEPWASRLVLEGGGKVLVDEATLWPKGAFVTTHLIVSTAFLTAHPQTVAKLLQAEYDTLQEVTADPAKAKAAANDALKALTGKQLKPAVLERAWNNLTLTLDPIAAALQTSADHAVEVGTTKKADLDGIYDLTLLNALLTNSSKPQASAAGLGKE</sequence>
<dbReference type="AlphaFoldDB" id="A0A6J7JIE6"/>
<evidence type="ECO:0000256" key="6">
    <source>
        <dbReference type="ARBA" id="ARBA00022519"/>
    </source>
</evidence>
<evidence type="ECO:0000256" key="7">
    <source>
        <dbReference type="ARBA" id="ARBA00022729"/>
    </source>
</evidence>
<dbReference type="GO" id="GO:0016020">
    <property type="term" value="C:membrane"/>
    <property type="evidence" value="ECO:0007669"/>
    <property type="project" value="InterPro"/>
</dbReference>
<protein>
    <submittedName>
        <fullName evidence="9">Unannotated protein</fullName>
    </submittedName>
</protein>
<evidence type="ECO:0000256" key="2">
    <source>
        <dbReference type="ARBA" id="ARBA00004418"/>
    </source>
</evidence>
<dbReference type="InterPro" id="IPR044527">
    <property type="entry name" value="NrtA/CpmA_ABC-bd_dom"/>
</dbReference>
<dbReference type="GO" id="GO:0042597">
    <property type="term" value="C:periplasmic space"/>
    <property type="evidence" value="ECO:0007669"/>
    <property type="project" value="UniProtKB-SubCell"/>
</dbReference>
<evidence type="ECO:0000313" key="9">
    <source>
        <dbReference type="EMBL" id="CAB4942321.1"/>
    </source>
</evidence>
<comment type="subcellular location">
    <subcellularLocation>
        <location evidence="1">Endomembrane system</location>
    </subcellularLocation>
    <subcellularLocation>
        <location evidence="2">Periplasm</location>
    </subcellularLocation>
</comment>
<dbReference type="SUPFAM" id="SSF53850">
    <property type="entry name" value="Periplasmic binding protein-like II"/>
    <property type="match status" value="1"/>
</dbReference>
<dbReference type="PANTHER" id="PTHR30024:SF47">
    <property type="entry name" value="TAURINE-BINDING PERIPLASMIC PROTEIN"/>
    <property type="match status" value="1"/>
</dbReference>
<evidence type="ECO:0000256" key="5">
    <source>
        <dbReference type="ARBA" id="ARBA00022475"/>
    </source>
</evidence>
<proteinExistence type="inferred from homology"/>
<keyword evidence="8" id="KW-0472">Membrane</keyword>
<evidence type="ECO:0000256" key="4">
    <source>
        <dbReference type="ARBA" id="ARBA00022448"/>
    </source>
</evidence>
<keyword evidence="4" id="KW-0813">Transport</keyword>
<gene>
    <name evidence="9" type="ORF">UFOPK3752_01141</name>
</gene>
<dbReference type="Gene3D" id="3.40.190.10">
    <property type="entry name" value="Periplasmic binding protein-like II"/>
    <property type="match status" value="2"/>
</dbReference>
<accession>A0A6J7JIE6</accession>
<dbReference type="PROSITE" id="PS51257">
    <property type="entry name" value="PROKAR_LIPOPROTEIN"/>
    <property type="match status" value="1"/>
</dbReference>
<keyword evidence="6" id="KW-0997">Cell inner membrane</keyword>
<keyword evidence="7" id="KW-0732">Signal</keyword>
<dbReference type="Pfam" id="PF13379">
    <property type="entry name" value="NMT1_2"/>
    <property type="match status" value="1"/>
</dbReference>
<keyword evidence="5" id="KW-1003">Cell membrane</keyword>
<dbReference type="EMBL" id="CAFBND010000039">
    <property type="protein sequence ID" value="CAB4942321.1"/>
    <property type="molecule type" value="Genomic_DNA"/>
</dbReference>
<dbReference type="GO" id="GO:0042626">
    <property type="term" value="F:ATPase-coupled transmembrane transporter activity"/>
    <property type="evidence" value="ECO:0007669"/>
    <property type="project" value="InterPro"/>
</dbReference>
<reference evidence="9" key="1">
    <citation type="submission" date="2020-05" db="EMBL/GenBank/DDBJ databases">
        <authorList>
            <person name="Chiriac C."/>
            <person name="Salcher M."/>
            <person name="Ghai R."/>
            <person name="Kavagutti S V."/>
        </authorList>
    </citation>
    <scope>NUCLEOTIDE SEQUENCE</scope>
</reference>
<organism evidence="9">
    <name type="scientific">freshwater metagenome</name>
    <dbReference type="NCBI Taxonomy" id="449393"/>
    <lineage>
        <taxon>unclassified sequences</taxon>
        <taxon>metagenomes</taxon>
        <taxon>ecological metagenomes</taxon>
    </lineage>
</organism>
<dbReference type="CDD" id="cd13553">
    <property type="entry name" value="PBP2_NrtA_CpmA_like"/>
    <property type="match status" value="1"/>
</dbReference>
<comment type="similarity">
    <text evidence="3">Belongs to the bacterial solute-binding protein SsuA/TauA family.</text>
</comment>
<evidence type="ECO:0000256" key="1">
    <source>
        <dbReference type="ARBA" id="ARBA00004308"/>
    </source>
</evidence>
<dbReference type="PANTHER" id="PTHR30024">
    <property type="entry name" value="ALIPHATIC SULFONATES-BINDING PROTEIN-RELATED"/>
    <property type="match status" value="1"/>
</dbReference>
<evidence type="ECO:0000256" key="8">
    <source>
        <dbReference type="ARBA" id="ARBA00023136"/>
    </source>
</evidence>
<dbReference type="InterPro" id="IPR010067">
    <property type="entry name" value="ABC_SsuA_sub-bd"/>
</dbReference>